<dbReference type="Pfam" id="PF13419">
    <property type="entry name" value="HAD_2"/>
    <property type="match status" value="1"/>
</dbReference>
<dbReference type="GO" id="GO:0006281">
    <property type="term" value="P:DNA repair"/>
    <property type="evidence" value="ECO:0007669"/>
    <property type="project" value="TreeGrafter"/>
</dbReference>
<dbReference type="NCBIfam" id="TIGR01549">
    <property type="entry name" value="HAD-SF-IA-v1"/>
    <property type="match status" value="1"/>
</dbReference>
<evidence type="ECO:0000313" key="1">
    <source>
        <dbReference type="EMBL" id="TMJ10152.1"/>
    </source>
</evidence>
<accession>A0A537LQE2</accession>
<dbReference type="Proteomes" id="UP000315217">
    <property type="component" value="Unassembled WGS sequence"/>
</dbReference>
<dbReference type="AlphaFoldDB" id="A0A537LQE2"/>
<dbReference type="GO" id="GO:0008967">
    <property type="term" value="F:phosphoglycolate phosphatase activity"/>
    <property type="evidence" value="ECO:0007669"/>
    <property type="project" value="TreeGrafter"/>
</dbReference>
<proteinExistence type="predicted"/>
<sequence length="220" mass="24424">MMPTLTLRPAQAVLFDLDGTLLDSRTSHYRVYQHVFADLGIRFDHAVFTQHYSPNWYLLYERIGLPRDRWPEADQLWLHYYEQETPGPRTGAGQVLAAVKGSRRALGLVTSGERVRVERDLDRLGWVALFDAVVCGGDAPRMKPHPDPLRLALNQLNLPPRAAVYVGDTIEDVQMGKAAGTATVALAGGFSSHETLSGERPDILLDSLAELTPLLQPIDN</sequence>
<dbReference type="SUPFAM" id="SSF56784">
    <property type="entry name" value="HAD-like"/>
    <property type="match status" value="1"/>
</dbReference>
<dbReference type="EMBL" id="VBAI01000128">
    <property type="protein sequence ID" value="TMJ10152.1"/>
    <property type="molecule type" value="Genomic_DNA"/>
</dbReference>
<dbReference type="SFLD" id="SFLDG01129">
    <property type="entry name" value="C1.5:_HAD__Beta-PGM__Phosphata"/>
    <property type="match status" value="1"/>
</dbReference>
<dbReference type="InterPro" id="IPR023214">
    <property type="entry name" value="HAD_sf"/>
</dbReference>
<dbReference type="InterPro" id="IPR041492">
    <property type="entry name" value="HAD_2"/>
</dbReference>
<dbReference type="InterPro" id="IPR050155">
    <property type="entry name" value="HAD-like_hydrolase_sf"/>
</dbReference>
<dbReference type="InterPro" id="IPR006439">
    <property type="entry name" value="HAD-SF_hydro_IA"/>
</dbReference>
<dbReference type="PRINTS" id="PR00413">
    <property type="entry name" value="HADHALOGNASE"/>
</dbReference>
<keyword evidence="1" id="KW-0378">Hydrolase</keyword>
<evidence type="ECO:0000313" key="2">
    <source>
        <dbReference type="Proteomes" id="UP000315217"/>
    </source>
</evidence>
<dbReference type="NCBIfam" id="TIGR01509">
    <property type="entry name" value="HAD-SF-IA-v3"/>
    <property type="match status" value="1"/>
</dbReference>
<dbReference type="PANTHER" id="PTHR43434:SF1">
    <property type="entry name" value="PHOSPHOGLYCOLATE PHOSPHATASE"/>
    <property type="match status" value="1"/>
</dbReference>
<reference evidence="1 2" key="1">
    <citation type="journal article" date="2019" name="Nat. Microbiol.">
        <title>Mediterranean grassland soil C-N compound turnover is dependent on rainfall and depth, and is mediated by genomically divergent microorganisms.</title>
        <authorList>
            <person name="Diamond S."/>
            <person name="Andeer P.F."/>
            <person name="Li Z."/>
            <person name="Crits-Christoph A."/>
            <person name="Burstein D."/>
            <person name="Anantharaman K."/>
            <person name="Lane K.R."/>
            <person name="Thomas B.C."/>
            <person name="Pan C."/>
            <person name="Northen T.R."/>
            <person name="Banfield J.F."/>
        </authorList>
    </citation>
    <scope>NUCLEOTIDE SEQUENCE [LARGE SCALE GENOMIC DNA]</scope>
    <source>
        <strain evidence="1">NP_1</strain>
    </source>
</reference>
<dbReference type="PANTHER" id="PTHR43434">
    <property type="entry name" value="PHOSPHOGLYCOLATE PHOSPHATASE"/>
    <property type="match status" value="1"/>
</dbReference>
<dbReference type="SFLD" id="SFLDG01135">
    <property type="entry name" value="C1.5.6:_HAD__Beta-PGM__Phospha"/>
    <property type="match status" value="1"/>
</dbReference>
<dbReference type="InterPro" id="IPR023198">
    <property type="entry name" value="PGP-like_dom2"/>
</dbReference>
<name>A0A537LQE2_9BACT</name>
<protein>
    <submittedName>
        <fullName evidence="1">HAD family hydrolase</fullName>
    </submittedName>
</protein>
<dbReference type="SFLD" id="SFLDS00003">
    <property type="entry name" value="Haloacid_Dehalogenase"/>
    <property type="match status" value="1"/>
</dbReference>
<dbReference type="Gene3D" id="3.40.50.1000">
    <property type="entry name" value="HAD superfamily/HAD-like"/>
    <property type="match status" value="1"/>
</dbReference>
<gene>
    <name evidence="1" type="ORF">E6G98_07950</name>
</gene>
<dbReference type="Gene3D" id="1.10.150.240">
    <property type="entry name" value="Putative phosphatase, domain 2"/>
    <property type="match status" value="1"/>
</dbReference>
<dbReference type="InterPro" id="IPR036412">
    <property type="entry name" value="HAD-like_sf"/>
</dbReference>
<organism evidence="1 2">
    <name type="scientific">Candidatus Segetimicrobium genomatis</name>
    <dbReference type="NCBI Taxonomy" id="2569760"/>
    <lineage>
        <taxon>Bacteria</taxon>
        <taxon>Bacillati</taxon>
        <taxon>Candidatus Sysuimicrobiota</taxon>
        <taxon>Candidatus Sysuimicrobiia</taxon>
        <taxon>Candidatus Sysuimicrobiales</taxon>
        <taxon>Candidatus Segetimicrobiaceae</taxon>
        <taxon>Candidatus Segetimicrobium</taxon>
    </lineage>
</organism>
<comment type="caution">
    <text evidence="1">The sequence shown here is derived from an EMBL/GenBank/DDBJ whole genome shotgun (WGS) entry which is preliminary data.</text>
</comment>
<dbReference type="GO" id="GO:0005829">
    <property type="term" value="C:cytosol"/>
    <property type="evidence" value="ECO:0007669"/>
    <property type="project" value="TreeGrafter"/>
</dbReference>